<protein>
    <submittedName>
        <fullName evidence="1">Uncharacterized protein</fullName>
    </submittedName>
</protein>
<organism evidence="1">
    <name type="scientific">Arundo donax</name>
    <name type="common">Giant reed</name>
    <name type="synonym">Donax arundinaceus</name>
    <dbReference type="NCBI Taxonomy" id="35708"/>
    <lineage>
        <taxon>Eukaryota</taxon>
        <taxon>Viridiplantae</taxon>
        <taxon>Streptophyta</taxon>
        <taxon>Embryophyta</taxon>
        <taxon>Tracheophyta</taxon>
        <taxon>Spermatophyta</taxon>
        <taxon>Magnoliopsida</taxon>
        <taxon>Liliopsida</taxon>
        <taxon>Poales</taxon>
        <taxon>Poaceae</taxon>
        <taxon>PACMAD clade</taxon>
        <taxon>Arundinoideae</taxon>
        <taxon>Arundineae</taxon>
        <taxon>Arundo</taxon>
    </lineage>
</organism>
<dbReference type="EMBL" id="GBRH01171156">
    <property type="protein sequence ID" value="JAE26740.1"/>
    <property type="molecule type" value="Transcribed_RNA"/>
</dbReference>
<reference evidence="1" key="1">
    <citation type="submission" date="2014-09" db="EMBL/GenBank/DDBJ databases">
        <authorList>
            <person name="Magalhaes I.L.F."/>
            <person name="Oliveira U."/>
            <person name="Santos F.R."/>
            <person name="Vidigal T.H.D.A."/>
            <person name="Brescovit A.D."/>
            <person name="Santos A.J."/>
        </authorList>
    </citation>
    <scope>NUCLEOTIDE SEQUENCE</scope>
    <source>
        <tissue evidence="1">Shoot tissue taken approximately 20 cm above the soil surface</tissue>
    </source>
</reference>
<name>A0A0A9GNM5_ARUDO</name>
<proteinExistence type="predicted"/>
<dbReference type="AlphaFoldDB" id="A0A0A9GNM5"/>
<evidence type="ECO:0000313" key="1">
    <source>
        <dbReference type="EMBL" id="JAE26740.1"/>
    </source>
</evidence>
<sequence length="67" mass="7404">MSSPEYRSGGSMRPAAAVIKLLGARSSARVAPSIHELVKVQARWRRWLSAHELAFERAAVVGCQDQR</sequence>
<accession>A0A0A9GNM5</accession>
<reference evidence="1" key="2">
    <citation type="journal article" date="2015" name="Data Brief">
        <title>Shoot transcriptome of the giant reed, Arundo donax.</title>
        <authorList>
            <person name="Barrero R.A."/>
            <person name="Guerrero F.D."/>
            <person name="Moolhuijzen P."/>
            <person name="Goolsby J.A."/>
            <person name="Tidwell J."/>
            <person name="Bellgard S.E."/>
            <person name="Bellgard M.I."/>
        </authorList>
    </citation>
    <scope>NUCLEOTIDE SEQUENCE</scope>
    <source>
        <tissue evidence="1">Shoot tissue taken approximately 20 cm above the soil surface</tissue>
    </source>
</reference>